<gene>
    <name evidence="1" type="ORF">ACFPOF_06110</name>
</gene>
<dbReference type="Proteomes" id="UP001596113">
    <property type="component" value="Unassembled WGS sequence"/>
</dbReference>
<evidence type="ECO:0000313" key="2">
    <source>
        <dbReference type="Proteomes" id="UP001596113"/>
    </source>
</evidence>
<comment type="caution">
    <text evidence="1">The sequence shown here is derived from an EMBL/GenBank/DDBJ whole genome shotgun (WGS) entry which is preliminary data.</text>
</comment>
<dbReference type="InterPro" id="IPR014729">
    <property type="entry name" value="Rossmann-like_a/b/a_fold"/>
</dbReference>
<sequence>MIKHIVCYSGGETSGIVAYEVVKRFGPENVILLNHDISANVEDTDIKRYKIELASALGVPITYANMESWEVMDQFDVCLQAKAFKAGMHPICTSRLKTRPFERWLKENYPADPETGRQEHAIIYYGFEAKEQARIDRRTRIMNEKGYAVEFPVANWAGCIKSTREIGVEPPHTYEVWKHANCIGCLRAGRQHWYVVYCRRPDIWEKAKITEAAIGYSILRIDNEPVFLKEMEDQFRAMKEAGIEATEKVSPTRFWRETKRILKERSA</sequence>
<name>A0ABW0HQ37_9BACL</name>
<protein>
    <recommendedName>
        <fullName evidence="3">Phosphoadenosine phosphosulphate reductase domain-containing protein</fullName>
    </recommendedName>
</protein>
<keyword evidence="2" id="KW-1185">Reference proteome</keyword>
<proteinExistence type="predicted"/>
<dbReference type="RefSeq" id="WP_378130635.1">
    <property type="nucleotide sequence ID" value="NZ_JBHSMI010000011.1"/>
</dbReference>
<evidence type="ECO:0008006" key="3">
    <source>
        <dbReference type="Google" id="ProtNLM"/>
    </source>
</evidence>
<reference evidence="2" key="1">
    <citation type="journal article" date="2019" name="Int. J. Syst. Evol. Microbiol.">
        <title>The Global Catalogue of Microorganisms (GCM) 10K type strain sequencing project: providing services to taxonomists for standard genome sequencing and annotation.</title>
        <authorList>
            <consortium name="The Broad Institute Genomics Platform"/>
            <consortium name="The Broad Institute Genome Sequencing Center for Infectious Disease"/>
            <person name="Wu L."/>
            <person name="Ma J."/>
        </authorList>
    </citation>
    <scope>NUCLEOTIDE SEQUENCE [LARGE SCALE GENOMIC DNA]</scope>
    <source>
        <strain evidence="2">CGMCC 1.18575</strain>
    </source>
</reference>
<evidence type="ECO:0000313" key="1">
    <source>
        <dbReference type="EMBL" id="MFC5402305.1"/>
    </source>
</evidence>
<dbReference type="EMBL" id="JBHSMI010000011">
    <property type="protein sequence ID" value="MFC5402305.1"/>
    <property type="molecule type" value="Genomic_DNA"/>
</dbReference>
<organism evidence="1 2">
    <name type="scientific">Cohnella soli</name>
    <dbReference type="NCBI Taxonomy" id="425005"/>
    <lineage>
        <taxon>Bacteria</taxon>
        <taxon>Bacillati</taxon>
        <taxon>Bacillota</taxon>
        <taxon>Bacilli</taxon>
        <taxon>Bacillales</taxon>
        <taxon>Paenibacillaceae</taxon>
        <taxon>Cohnella</taxon>
    </lineage>
</organism>
<dbReference type="SUPFAM" id="SSF52402">
    <property type="entry name" value="Adenine nucleotide alpha hydrolases-like"/>
    <property type="match status" value="1"/>
</dbReference>
<dbReference type="Gene3D" id="3.40.50.620">
    <property type="entry name" value="HUPs"/>
    <property type="match status" value="1"/>
</dbReference>
<accession>A0ABW0HQ37</accession>